<feature type="domain" description="Alginate lyase" evidence="9">
    <location>
        <begin position="857"/>
        <end position="1131"/>
    </location>
</feature>
<dbReference type="InterPro" id="IPR006103">
    <property type="entry name" value="Glyco_hydro_2_cat"/>
</dbReference>
<feature type="domain" description="Glycoside hydrolase family 2 catalytic" evidence="8">
    <location>
        <begin position="309"/>
        <end position="497"/>
    </location>
</feature>
<dbReference type="InterPro" id="IPR008397">
    <property type="entry name" value="Alginate_lyase_dom"/>
</dbReference>
<proteinExistence type="inferred from homology"/>
<dbReference type="InterPro" id="IPR013783">
    <property type="entry name" value="Ig-like_fold"/>
</dbReference>
<evidence type="ECO:0008006" key="13">
    <source>
        <dbReference type="Google" id="ProtNLM"/>
    </source>
</evidence>
<evidence type="ECO:0000259" key="8">
    <source>
        <dbReference type="Pfam" id="PF02836"/>
    </source>
</evidence>
<evidence type="ECO:0000256" key="5">
    <source>
        <dbReference type="ARBA" id="ARBA00023295"/>
    </source>
</evidence>
<dbReference type="SUPFAM" id="SSF51445">
    <property type="entry name" value="(Trans)glycosidases"/>
    <property type="match status" value="1"/>
</dbReference>
<keyword evidence="2 6" id="KW-0732">Signal</keyword>
<dbReference type="Pfam" id="PF02836">
    <property type="entry name" value="Glyco_hydro_2_C"/>
    <property type="match status" value="1"/>
</dbReference>
<dbReference type="EMBL" id="BMIK01000021">
    <property type="protein sequence ID" value="GGC44371.1"/>
    <property type="molecule type" value="Genomic_DNA"/>
</dbReference>
<dbReference type="SUPFAM" id="SSF49303">
    <property type="entry name" value="beta-Galactosidase/glucuronidase domain"/>
    <property type="match status" value="1"/>
</dbReference>
<comment type="similarity">
    <text evidence="1">Belongs to the glycosyl hydrolase 2 family.</text>
</comment>
<evidence type="ECO:0000259" key="7">
    <source>
        <dbReference type="Pfam" id="PF00703"/>
    </source>
</evidence>
<keyword evidence="12" id="KW-1185">Reference proteome</keyword>
<sequence length="1191" mass="135192">MKRIRLLTVLLQLCLASISLAQQSHRLTDGWEFVRQDLGGIWESVRPYKPGDPEASPIWKPVTLPHCFNAADAVAPDVNYYQGPGWYRTSLEIANPYQNGRTLLHFEGSGQKTEVYIYTQKVGEHIGGYDEWSVDITDAVKTFQATEAYTKQFNGRIPLSIRCDNSRDVELIPSDLSDFNVYGGLYRYLNLVYVPQLSIEKVFATATTDAGGQVGEIKISARLYNPAALSDAEATVQLLDAEGRLVETQQQHIDVRGNQIDFAGFTVKQPMLWSPDQPRLYTVRVVLATRADTCIHAERIGFRRFEFARKGPFYLNGERLLLRGTHRHEDHAGVAAAMTEELIWQEMRLIKEMGVNFIRLGHYQQSRIVLEACDSLGILVWEEIPWCRGGLGGEQYKQQARRMLTNMIEQHYNHPSVIVWGLGNENDWPGDFERFDQLQIRTFMKELNDLAHQLDPLRKTAIRRCDFCKDVVDVYSPSIWAGWYRGIYTDYKTATEAEFNKVEHFLHVEWGGDSHARRHSETPDKGLSEVMHSTTADERAGDASLFGGPARVSKDGDWSESYICNLIDWHLKEQETMPWLTGTAYWTFKDFSTPIRPENPVPYVNQKGVVERNFNKKESYYIFQSYWSEKPMAHIYGHSWPVRWGNQGEEKMVKVYSNCGEAELFVNGVSQGIRKRNSQDFPAAGLRWMVVLREGRNKLEVLAHKDGITVRDSITQIYQTAKWSDPASIQLEVLDAKIDTVTLQATLRDNQGILCLDAANYIYFSMAGDGKLLADLGTSDGSRKVQAYNGRAIIRIKRTGNRMVAVAAADNLETAILPLDFTAARQHVEDVITATLHDQTLKDAAWALTQPPITVTASIAVRSAGGKHDFYSEGDYWWPDPDHPDGPYIRRDGLSNPDNFVDHRLAMIRFSRIVGALVSAWKLTGDEKYVQHALRHVSAWFIDADTRMNPSLLYAQAIKGRVTGRGIGIIDTIHLIEVAKALGILEEAGLLGKSVCQGTKKWFADYLAWLTTHPYGIEEMNAKNNHGTCWVMQVAAFASYTGNVKLIRQCAERYKTVLLPQQMAKDGSFPLEIERTKPYGYSLFNLDAMAAICSLLPKSGTDLWHDGMADGRSIGKGIQYMLPFVQEKGRWPYARDVMYWDNWPVAQPFLFLGALAYGNQELLHTWVSLEHRPTEEEVIRNLPIRYPLLWL</sequence>
<keyword evidence="3" id="KW-0378">Hydrolase</keyword>
<feature type="signal peptide" evidence="6">
    <location>
        <begin position="1"/>
        <end position="21"/>
    </location>
</feature>
<name>A0ABQ1MQ73_9SPHI</name>
<evidence type="ECO:0000256" key="2">
    <source>
        <dbReference type="ARBA" id="ARBA00022729"/>
    </source>
</evidence>
<dbReference type="InterPro" id="IPR036156">
    <property type="entry name" value="Beta-gal/glucu_dom_sf"/>
</dbReference>
<feature type="chain" id="PRO_5046849102" description="Beta-galactosidase" evidence="6">
    <location>
        <begin position="22"/>
        <end position="1191"/>
    </location>
</feature>
<dbReference type="PANTHER" id="PTHR42732">
    <property type="entry name" value="BETA-GALACTOSIDASE"/>
    <property type="match status" value="1"/>
</dbReference>
<reference evidence="12" key="1">
    <citation type="journal article" date="2019" name="Int. J. Syst. Evol. Microbiol.">
        <title>The Global Catalogue of Microorganisms (GCM) 10K type strain sequencing project: providing services to taxonomists for standard genome sequencing and annotation.</title>
        <authorList>
            <consortium name="The Broad Institute Genomics Platform"/>
            <consortium name="The Broad Institute Genome Sequencing Center for Infectious Disease"/>
            <person name="Wu L."/>
            <person name="Ma J."/>
        </authorList>
    </citation>
    <scope>NUCLEOTIDE SEQUENCE [LARGE SCALE GENOMIC DNA]</scope>
    <source>
        <strain evidence="12">CGMCC 1.15342</strain>
    </source>
</reference>
<organism evidence="11 12">
    <name type="scientific">Parapedobacter defluvii</name>
    <dbReference type="NCBI Taxonomy" id="2045106"/>
    <lineage>
        <taxon>Bacteria</taxon>
        <taxon>Pseudomonadati</taxon>
        <taxon>Bacteroidota</taxon>
        <taxon>Sphingobacteriia</taxon>
        <taxon>Sphingobacteriales</taxon>
        <taxon>Sphingobacteriaceae</taxon>
        <taxon>Parapedobacter</taxon>
    </lineage>
</organism>
<dbReference type="Pfam" id="PF05426">
    <property type="entry name" value="Alginate_lyase"/>
    <property type="match status" value="1"/>
</dbReference>
<dbReference type="InterPro" id="IPR006102">
    <property type="entry name" value="Ig-like_GH2"/>
</dbReference>
<dbReference type="Gene3D" id="3.20.20.80">
    <property type="entry name" value="Glycosidases"/>
    <property type="match status" value="1"/>
</dbReference>
<evidence type="ECO:0000256" key="4">
    <source>
        <dbReference type="ARBA" id="ARBA00023239"/>
    </source>
</evidence>
<keyword evidence="4" id="KW-0456">Lyase</keyword>
<dbReference type="SUPFAM" id="SSF49785">
    <property type="entry name" value="Galactose-binding domain-like"/>
    <property type="match status" value="1"/>
</dbReference>
<evidence type="ECO:0000259" key="10">
    <source>
        <dbReference type="Pfam" id="PF16355"/>
    </source>
</evidence>
<evidence type="ECO:0000256" key="6">
    <source>
        <dbReference type="SAM" id="SignalP"/>
    </source>
</evidence>
<evidence type="ECO:0000256" key="3">
    <source>
        <dbReference type="ARBA" id="ARBA00022801"/>
    </source>
</evidence>
<evidence type="ECO:0000313" key="11">
    <source>
        <dbReference type="EMBL" id="GGC44371.1"/>
    </source>
</evidence>
<evidence type="ECO:0000259" key="9">
    <source>
        <dbReference type="Pfam" id="PF05426"/>
    </source>
</evidence>
<dbReference type="InterPro" id="IPR006101">
    <property type="entry name" value="Glyco_hydro_2"/>
</dbReference>
<feature type="domain" description="Glycoside hydrolase family 2 immunoglobulin-like beta-sandwich" evidence="7">
    <location>
        <begin position="199"/>
        <end position="303"/>
    </location>
</feature>
<dbReference type="InterPro" id="IPR017853">
    <property type="entry name" value="GH"/>
</dbReference>
<dbReference type="InterPro" id="IPR008929">
    <property type="entry name" value="Chondroitin_lyas"/>
</dbReference>
<dbReference type="PANTHER" id="PTHR42732:SF1">
    <property type="entry name" value="BETA-MANNOSIDASE"/>
    <property type="match status" value="1"/>
</dbReference>
<dbReference type="SUPFAM" id="SSF48230">
    <property type="entry name" value="Chondroitin AC/alginate lyase"/>
    <property type="match status" value="1"/>
</dbReference>
<evidence type="ECO:0000313" key="12">
    <source>
        <dbReference type="Proteomes" id="UP000597338"/>
    </source>
</evidence>
<dbReference type="Gene3D" id="2.60.120.260">
    <property type="entry name" value="Galactose-binding domain-like"/>
    <property type="match status" value="1"/>
</dbReference>
<comment type="caution">
    <text evidence="11">The sequence shown here is derived from an EMBL/GenBank/DDBJ whole genome shotgun (WGS) entry which is preliminary data.</text>
</comment>
<dbReference type="InterPro" id="IPR008979">
    <property type="entry name" value="Galactose-bd-like_sf"/>
</dbReference>
<gene>
    <name evidence="11" type="ORF">GCM10011386_40880</name>
</gene>
<dbReference type="Pfam" id="PF16355">
    <property type="entry name" value="DUF4982"/>
    <property type="match status" value="1"/>
</dbReference>
<accession>A0ABQ1MQ73</accession>
<dbReference type="Proteomes" id="UP000597338">
    <property type="component" value="Unassembled WGS sequence"/>
</dbReference>
<dbReference type="InterPro" id="IPR051913">
    <property type="entry name" value="GH2_Domain-Containing"/>
</dbReference>
<dbReference type="Pfam" id="PF00703">
    <property type="entry name" value="Glyco_hydro_2"/>
    <property type="match status" value="1"/>
</dbReference>
<feature type="domain" description="DUF4982" evidence="10">
    <location>
        <begin position="648"/>
        <end position="710"/>
    </location>
</feature>
<evidence type="ECO:0000256" key="1">
    <source>
        <dbReference type="ARBA" id="ARBA00007401"/>
    </source>
</evidence>
<dbReference type="Gene3D" id="1.50.10.100">
    <property type="entry name" value="Chondroitin AC/alginate lyase"/>
    <property type="match status" value="1"/>
</dbReference>
<dbReference type="InterPro" id="IPR032311">
    <property type="entry name" value="DUF4982"/>
</dbReference>
<protein>
    <recommendedName>
        <fullName evidence="13">Beta-galactosidase</fullName>
    </recommendedName>
</protein>
<dbReference type="RefSeq" id="WP_373285075.1">
    <property type="nucleotide sequence ID" value="NZ_BMIK01000021.1"/>
</dbReference>
<dbReference type="Gene3D" id="2.60.40.10">
    <property type="entry name" value="Immunoglobulins"/>
    <property type="match status" value="3"/>
</dbReference>
<keyword evidence="5" id="KW-0326">Glycosidase</keyword>
<dbReference type="PRINTS" id="PR00132">
    <property type="entry name" value="GLHYDRLASE2"/>
</dbReference>